<evidence type="ECO:0000313" key="1">
    <source>
        <dbReference type="EMBL" id="GME83067.1"/>
    </source>
</evidence>
<dbReference type="Proteomes" id="UP001165064">
    <property type="component" value="Unassembled WGS sequence"/>
</dbReference>
<sequence length="356" mass="38859">MSTPKSAAKTKSLPAVSSDPFKKIPHGLTYKHETRHHSKSTSTSTKATKSKSASAKLRRNSMSPQGNSPMVSPVKLRHPLTCVKDPINAQKFDEIVSNAKQDLTSVLKGALKGGKENTKKSKKNKDGKSAPGSPSKSNDTIDENDFNPDDPQILESLQNSSIIKLVVDEENNEPQSSPIRRIQSFKKRHSDTNLSEDAVSSSAKKQKFDDSLIDDADESFKTPSREDKPLNTPLRSHHSRLLSDSELQKKQGTEDEGSPASQFQNSPLANVSQGGILDEVIDGETEVINSLKKSKENKVSIHDIINLTGSSMFDDACENLDEAESTVGEGEATQDSQNSQVSQSKGEMRMLTLMLN</sequence>
<evidence type="ECO:0000313" key="2">
    <source>
        <dbReference type="Proteomes" id="UP001165064"/>
    </source>
</evidence>
<protein>
    <submittedName>
        <fullName evidence="1">Unnamed protein product</fullName>
    </submittedName>
</protein>
<proteinExistence type="predicted"/>
<gene>
    <name evidence="1" type="ORF">Amon02_000592700</name>
</gene>
<keyword evidence="2" id="KW-1185">Reference proteome</keyword>
<name>A0ACB5T9D0_AMBMO</name>
<reference evidence="1" key="1">
    <citation type="submission" date="2023-04" db="EMBL/GenBank/DDBJ databases">
        <title>Ambrosiozyma monospora NBRC 10751.</title>
        <authorList>
            <person name="Ichikawa N."/>
            <person name="Sato H."/>
            <person name="Tonouchi N."/>
        </authorList>
    </citation>
    <scope>NUCLEOTIDE SEQUENCE</scope>
    <source>
        <strain evidence="1">NBRC 10751</strain>
    </source>
</reference>
<organism evidence="1 2">
    <name type="scientific">Ambrosiozyma monospora</name>
    <name type="common">Yeast</name>
    <name type="synonym">Endomycopsis monosporus</name>
    <dbReference type="NCBI Taxonomy" id="43982"/>
    <lineage>
        <taxon>Eukaryota</taxon>
        <taxon>Fungi</taxon>
        <taxon>Dikarya</taxon>
        <taxon>Ascomycota</taxon>
        <taxon>Saccharomycotina</taxon>
        <taxon>Pichiomycetes</taxon>
        <taxon>Pichiales</taxon>
        <taxon>Pichiaceae</taxon>
        <taxon>Ambrosiozyma</taxon>
    </lineage>
</organism>
<dbReference type="EMBL" id="BSXS01004484">
    <property type="protein sequence ID" value="GME83067.1"/>
    <property type="molecule type" value="Genomic_DNA"/>
</dbReference>
<comment type="caution">
    <text evidence="1">The sequence shown here is derived from an EMBL/GenBank/DDBJ whole genome shotgun (WGS) entry which is preliminary data.</text>
</comment>
<accession>A0ACB5T9D0</accession>